<dbReference type="PANTHER" id="PTHR35111">
    <property type="entry name" value="F10A5.9-RELATED"/>
    <property type="match status" value="1"/>
</dbReference>
<comment type="caution">
    <text evidence="1">The sequence shown here is derived from an EMBL/GenBank/DDBJ whole genome shotgun (WGS) entry which is preliminary data.</text>
</comment>
<sequence length="110" mass="11955">MEKPTASPRKPKISSLCIPRLRGNAACANKNNKSVSPMTLLERFREAVLRLIMLSALSKATSNGTGSTADAQTRRCCYPNDSHHSEAVADCIEFIKKTASADEENRESSA</sequence>
<dbReference type="Proteomes" id="UP000811609">
    <property type="component" value="Chromosome 8"/>
</dbReference>
<accession>A0A8T1PZ56</accession>
<gene>
    <name evidence="1" type="ORF">CIPAW_08G131800</name>
</gene>
<reference evidence="1" key="1">
    <citation type="submission" date="2020-12" db="EMBL/GenBank/DDBJ databases">
        <title>WGS assembly of Carya illinoinensis cv. Pawnee.</title>
        <authorList>
            <person name="Platts A."/>
            <person name="Shu S."/>
            <person name="Wright S."/>
            <person name="Barry K."/>
            <person name="Edger P."/>
            <person name="Pires J.C."/>
            <person name="Schmutz J."/>
        </authorList>
    </citation>
    <scope>NUCLEOTIDE SEQUENCE</scope>
    <source>
        <tissue evidence="1">Leaf</tissue>
    </source>
</reference>
<protein>
    <submittedName>
        <fullName evidence="1">Uncharacterized protein</fullName>
    </submittedName>
</protein>
<evidence type="ECO:0000313" key="2">
    <source>
        <dbReference type="Proteomes" id="UP000811609"/>
    </source>
</evidence>
<feature type="non-terminal residue" evidence="1">
    <location>
        <position position="110"/>
    </location>
</feature>
<dbReference type="AlphaFoldDB" id="A0A8T1PZ56"/>
<proteinExistence type="predicted"/>
<organism evidence="1 2">
    <name type="scientific">Carya illinoinensis</name>
    <name type="common">Pecan</name>
    <dbReference type="NCBI Taxonomy" id="32201"/>
    <lineage>
        <taxon>Eukaryota</taxon>
        <taxon>Viridiplantae</taxon>
        <taxon>Streptophyta</taxon>
        <taxon>Embryophyta</taxon>
        <taxon>Tracheophyta</taxon>
        <taxon>Spermatophyta</taxon>
        <taxon>Magnoliopsida</taxon>
        <taxon>eudicotyledons</taxon>
        <taxon>Gunneridae</taxon>
        <taxon>Pentapetalae</taxon>
        <taxon>rosids</taxon>
        <taxon>fabids</taxon>
        <taxon>Fagales</taxon>
        <taxon>Juglandaceae</taxon>
        <taxon>Carya</taxon>
    </lineage>
</organism>
<dbReference type="PANTHER" id="PTHR35111:SF1">
    <property type="entry name" value="OS04G0115900 PROTEIN"/>
    <property type="match status" value="1"/>
</dbReference>
<keyword evidence="2" id="KW-1185">Reference proteome</keyword>
<evidence type="ECO:0000313" key="1">
    <source>
        <dbReference type="EMBL" id="KAG6645580.1"/>
    </source>
</evidence>
<dbReference type="EMBL" id="CM031816">
    <property type="protein sequence ID" value="KAG6645580.1"/>
    <property type="molecule type" value="Genomic_DNA"/>
</dbReference>
<name>A0A8T1PZ56_CARIL</name>